<reference evidence="2" key="1">
    <citation type="submission" date="2020-06" db="EMBL/GenBank/DDBJ databases">
        <authorList>
            <person name="Li T."/>
            <person name="Hu X."/>
            <person name="Zhang T."/>
            <person name="Song X."/>
            <person name="Zhang H."/>
            <person name="Dai N."/>
            <person name="Sheng W."/>
            <person name="Hou X."/>
            <person name="Wei L."/>
        </authorList>
    </citation>
    <scope>NUCLEOTIDE SEQUENCE</scope>
    <source>
        <strain evidence="2">G02</strain>
        <tissue evidence="2">Leaf</tissue>
    </source>
</reference>
<proteinExistence type="predicted"/>
<name>A0AAW2R2Y4_SESRA</name>
<gene>
    <name evidence="2" type="ORF">Sradi_3332500</name>
</gene>
<organism evidence="2">
    <name type="scientific">Sesamum radiatum</name>
    <name type="common">Black benniseed</name>
    <dbReference type="NCBI Taxonomy" id="300843"/>
    <lineage>
        <taxon>Eukaryota</taxon>
        <taxon>Viridiplantae</taxon>
        <taxon>Streptophyta</taxon>
        <taxon>Embryophyta</taxon>
        <taxon>Tracheophyta</taxon>
        <taxon>Spermatophyta</taxon>
        <taxon>Magnoliopsida</taxon>
        <taxon>eudicotyledons</taxon>
        <taxon>Gunneridae</taxon>
        <taxon>Pentapetalae</taxon>
        <taxon>asterids</taxon>
        <taxon>lamiids</taxon>
        <taxon>Lamiales</taxon>
        <taxon>Pedaliaceae</taxon>
        <taxon>Sesamum</taxon>
    </lineage>
</organism>
<accession>A0AAW2R2Y4</accession>
<dbReference type="EMBL" id="JACGWJ010000014">
    <property type="protein sequence ID" value="KAL0374168.1"/>
    <property type="molecule type" value="Genomic_DNA"/>
</dbReference>
<feature type="region of interest" description="Disordered" evidence="1">
    <location>
        <begin position="1"/>
        <end position="32"/>
    </location>
</feature>
<sequence>MDPIGSSEEDRDTSARGEEEEKNNREENERKNIDDRFLVDGVEVFRIYQSCLSVGDAMSIKDKYEILDEYVIKSLLLMTI</sequence>
<reference evidence="2" key="2">
    <citation type="journal article" date="2024" name="Plant">
        <title>Genomic evolution and insights into agronomic trait innovations of Sesamum species.</title>
        <authorList>
            <person name="Miao H."/>
            <person name="Wang L."/>
            <person name="Qu L."/>
            <person name="Liu H."/>
            <person name="Sun Y."/>
            <person name="Le M."/>
            <person name="Wang Q."/>
            <person name="Wei S."/>
            <person name="Zheng Y."/>
            <person name="Lin W."/>
            <person name="Duan Y."/>
            <person name="Cao H."/>
            <person name="Xiong S."/>
            <person name="Wang X."/>
            <person name="Wei L."/>
            <person name="Li C."/>
            <person name="Ma Q."/>
            <person name="Ju M."/>
            <person name="Zhao R."/>
            <person name="Li G."/>
            <person name="Mu C."/>
            <person name="Tian Q."/>
            <person name="Mei H."/>
            <person name="Zhang T."/>
            <person name="Gao T."/>
            <person name="Zhang H."/>
        </authorList>
    </citation>
    <scope>NUCLEOTIDE SEQUENCE</scope>
    <source>
        <strain evidence="2">G02</strain>
    </source>
</reference>
<feature type="compositionally biased region" description="Basic and acidic residues" evidence="1">
    <location>
        <begin position="12"/>
        <end position="32"/>
    </location>
</feature>
<evidence type="ECO:0000256" key="1">
    <source>
        <dbReference type="SAM" id="MobiDB-lite"/>
    </source>
</evidence>
<comment type="caution">
    <text evidence="2">The sequence shown here is derived from an EMBL/GenBank/DDBJ whole genome shotgun (WGS) entry which is preliminary data.</text>
</comment>
<dbReference type="AlphaFoldDB" id="A0AAW2R2Y4"/>
<protein>
    <submittedName>
        <fullName evidence="2">Uncharacterized protein</fullName>
    </submittedName>
</protein>
<evidence type="ECO:0000313" key="2">
    <source>
        <dbReference type="EMBL" id="KAL0374168.1"/>
    </source>
</evidence>